<evidence type="ECO:0000313" key="3">
    <source>
        <dbReference type="Proteomes" id="UP001605036"/>
    </source>
</evidence>
<accession>A0ABD1XVK8</accession>
<reference evidence="2 3" key="1">
    <citation type="submission" date="2024-09" db="EMBL/GenBank/DDBJ databases">
        <title>Chromosome-scale assembly of Riccia fluitans.</title>
        <authorList>
            <person name="Paukszto L."/>
            <person name="Sawicki J."/>
            <person name="Karawczyk K."/>
            <person name="Piernik-Szablinska J."/>
            <person name="Szczecinska M."/>
            <person name="Mazdziarz M."/>
        </authorList>
    </citation>
    <scope>NUCLEOTIDE SEQUENCE [LARGE SCALE GENOMIC DNA]</scope>
    <source>
        <strain evidence="2">Rf_01</strain>
        <tissue evidence="2">Aerial parts of the thallus</tissue>
    </source>
</reference>
<name>A0ABD1XVK8_9MARC</name>
<dbReference type="EMBL" id="JBHFFA010000007">
    <property type="protein sequence ID" value="KAL2612984.1"/>
    <property type="molecule type" value="Genomic_DNA"/>
</dbReference>
<dbReference type="AlphaFoldDB" id="A0ABD1XVK8"/>
<comment type="caution">
    <text evidence="2">The sequence shown here is derived from an EMBL/GenBank/DDBJ whole genome shotgun (WGS) entry which is preliminary data.</text>
</comment>
<feature type="domain" description="LYR motif containing" evidence="1">
    <location>
        <begin position="12"/>
        <end position="81"/>
    </location>
</feature>
<gene>
    <name evidence="2" type="ORF">R1flu_024676</name>
</gene>
<dbReference type="Proteomes" id="UP001605036">
    <property type="component" value="Unassembled WGS sequence"/>
</dbReference>
<organism evidence="2 3">
    <name type="scientific">Riccia fluitans</name>
    <dbReference type="NCBI Taxonomy" id="41844"/>
    <lineage>
        <taxon>Eukaryota</taxon>
        <taxon>Viridiplantae</taxon>
        <taxon>Streptophyta</taxon>
        <taxon>Embryophyta</taxon>
        <taxon>Marchantiophyta</taxon>
        <taxon>Marchantiopsida</taxon>
        <taxon>Marchantiidae</taxon>
        <taxon>Marchantiales</taxon>
        <taxon>Ricciaceae</taxon>
        <taxon>Riccia</taxon>
    </lineage>
</organism>
<evidence type="ECO:0000313" key="2">
    <source>
        <dbReference type="EMBL" id="KAL2612984.1"/>
    </source>
</evidence>
<proteinExistence type="predicted"/>
<dbReference type="InterPro" id="IPR056185">
    <property type="entry name" value="LYRM_2_plant"/>
</dbReference>
<dbReference type="PANTHER" id="PTHR36724">
    <property type="entry name" value="COMPLEX 1 LYR-LIKE PROTEIN"/>
    <property type="match status" value="1"/>
</dbReference>
<sequence>MGIGLLWAAAEDLARSKPAVRSAYRCLLRALNSEKVSLSLAARETKKAEVRYIFELAAAERSVHNIRELLDIARHAASVLQKGKIPGRPL</sequence>
<dbReference type="Pfam" id="PF23655">
    <property type="entry name" value="LYRM_2"/>
    <property type="match status" value="1"/>
</dbReference>
<evidence type="ECO:0000259" key="1">
    <source>
        <dbReference type="Pfam" id="PF23655"/>
    </source>
</evidence>
<protein>
    <recommendedName>
        <fullName evidence="1">LYR motif containing domain-containing protein</fullName>
    </recommendedName>
</protein>
<keyword evidence="3" id="KW-1185">Reference proteome</keyword>
<dbReference type="PANTHER" id="PTHR36724:SF1">
    <property type="entry name" value="COMPLEX 1 LYR-LIKE PROTEIN"/>
    <property type="match status" value="1"/>
</dbReference>